<organism evidence="4 5">
    <name type="scientific">Dreissena polymorpha</name>
    <name type="common">Zebra mussel</name>
    <name type="synonym">Mytilus polymorpha</name>
    <dbReference type="NCBI Taxonomy" id="45954"/>
    <lineage>
        <taxon>Eukaryota</taxon>
        <taxon>Metazoa</taxon>
        <taxon>Spiralia</taxon>
        <taxon>Lophotrochozoa</taxon>
        <taxon>Mollusca</taxon>
        <taxon>Bivalvia</taxon>
        <taxon>Autobranchia</taxon>
        <taxon>Heteroconchia</taxon>
        <taxon>Euheterodonta</taxon>
        <taxon>Imparidentia</taxon>
        <taxon>Neoheterodontei</taxon>
        <taxon>Myida</taxon>
        <taxon>Dreissenoidea</taxon>
        <taxon>Dreissenidae</taxon>
        <taxon>Dreissena</taxon>
    </lineage>
</organism>
<name>A0A9D4LR14_DREPO</name>
<dbReference type="InterPro" id="IPR038050">
    <property type="entry name" value="Neuro_actylchol_rec"/>
</dbReference>
<reference evidence="4" key="1">
    <citation type="journal article" date="2019" name="bioRxiv">
        <title>The Genome of the Zebra Mussel, Dreissena polymorpha: A Resource for Invasive Species Research.</title>
        <authorList>
            <person name="McCartney M.A."/>
            <person name="Auch B."/>
            <person name="Kono T."/>
            <person name="Mallez S."/>
            <person name="Zhang Y."/>
            <person name="Obille A."/>
            <person name="Becker A."/>
            <person name="Abrahante J.E."/>
            <person name="Garbe J."/>
            <person name="Badalamenti J.P."/>
            <person name="Herman A."/>
            <person name="Mangelson H."/>
            <person name="Liachko I."/>
            <person name="Sullivan S."/>
            <person name="Sone E.D."/>
            <person name="Koren S."/>
            <person name="Silverstein K.A.T."/>
            <person name="Beckman K.B."/>
            <person name="Gohl D.M."/>
        </authorList>
    </citation>
    <scope>NUCLEOTIDE SEQUENCE</scope>
    <source>
        <strain evidence="4">Duluth1</strain>
        <tissue evidence="4">Whole animal</tissue>
    </source>
</reference>
<evidence type="ECO:0000313" key="5">
    <source>
        <dbReference type="Proteomes" id="UP000828390"/>
    </source>
</evidence>
<keyword evidence="5" id="KW-1185">Reference proteome</keyword>
<dbReference type="InterPro" id="IPR036719">
    <property type="entry name" value="Neuro-gated_channel_TM_sf"/>
</dbReference>
<feature type="chain" id="PRO_5038649733" description="Neurotransmitter-gated ion-channel transmembrane domain-containing protein" evidence="2">
    <location>
        <begin position="30"/>
        <end position="225"/>
    </location>
</feature>
<dbReference type="Proteomes" id="UP000828390">
    <property type="component" value="Unassembled WGS sequence"/>
</dbReference>
<dbReference type="InterPro" id="IPR006029">
    <property type="entry name" value="Neurotrans-gated_channel_TM"/>
</dbReference>
<dbReference type="AlphaFoldDB" id="A0A9D4LR14"/>
<dbReference type="Gene3D" id="1.20.58.390">
    <property type="entry name" value="Neurotransmitter-gated ion-channel transmembrane domain"/>
    <property type="match status" value="2"/>
</dbReference>
<feature type="domain" description="Neurotransmitter-gated ion-channel transmembrane" evidence="3">
    <location>
        <begin position="7"/>
        <end position="220"/>
    </location>
</feature>
<keyword evidence="1" id="KW-0812">Transmembrane</keyword>
<sequence length="225" mass="25735">MFIFSSGMNIFVAFFVLLLLLSESTPKAAESIPLIGAYFCLSMVMITMSTVLATVVANMFFRGVRINRAPKWLRMLMIEGIARILCLRNDLLENEPLKTVKTNKNNFAYHSNTKSTECEVQLLDNDRDNHNQNFGMSTKEDVKQNGMNTSGGVHEITLSPNLTEDIRIIREMLEQVRNKKAKVEQKEKCLREWKVICCVTDRMFFMCYLLINITGIVVIFFGQAV</sequence>
<dbReference type="EMBL" id="JAIWYP010000002">
    <property type="protein sequence ID" value="KAH3862173.1"/>
    <property type="molecule type" value="Genomic_DNA"/>
</dbReference>
<reference evidence="4" key="2">
    <citation type="submission" date="2020-11" db="EMBL/GenBank/DDBJ databases">
        <authorList>
            <person name="McCartney M.A."/>
            <person name="Auch B."/>
            <person name="Kono T."/>
            <person name="Mallez S."/>
            <person name="Becker A."/>
            <person name="Gohl D.M."/>
            <person name="Silverstein K.A.T."/>
            <person name="Koren S."/>
            <person name="Bechman K.B."/>
            <person name="Herman A."/>
            <person name="Abrahante J.E."/>
            <person name="Garbe J."/>
        </authorList>
    </citation>
    <scope>NUCLEOTIDE SEQUENCE</scope>
    <source>
        <strain evidence="4">Duluth1</strain>
        <tissue evidence="4">Whole animal</tissue>
    </source>
</reference>
<feature type="transmembrane region" description="Helical" evidence="1">
    <location>
        <begin position="36"/>
        <end position="61"/>
    </location>
</feature>
<dbReference type="Pfam" id="PF02932">
    <property type="entry name" value="Neur_chan_memb"/>
    <property type="match status" value="1"/>
</dbReference>
<dbReference type="GO" id="GO:0006811">
    <property type="term" value="P:monoatomic ion transport"/>
    <property type="evidence" value="ECO:0007669"/>
    <property type="project" value="InterPro"/>
</dbReference>
<comment type="caution">
    <text evidence="4">The sequence shown here is derived from an EMBL/GenBank/DDBJ whole genome shotgun (WGS) entry which is preliminary data.</text>
</comment>
<feature type="signal peptide" evidence="2">
    <location>
        <begin position="1"/>
        <end position="29"/>
    </location>
</feature>
<dbReference type="CDD" id="cd19051">
    <property type="entry name" value="LGIC_TM_cation"/>
    <property type="match status" value="1"/>
</dbReference>
<proteinExistence type="predicted"/>
<dbReference type="SUPFAM" id="SSF90112">
    <property type="entry name" value="Neurotransmitter-gated ion-channel transmembrane pore"/>
    <property type="match status" value="1"/>
</dbReference>
<gene>
    <name evidence="4" type="ORF">DPMN_025139</name>
</gene>
<keyword evidence="1" id="KW-1133">Transmembrane helix</keyword>
<evidence type="ECO:0000256" key="2">
    <source>
        <dbReference type="SAM" id="SignalP"/>
    </source>
</evidence>
<keyword evidence="1" id="KW-0472">Membrane</keyword>
<evidence type="ECO:0000256" key="1">
    <source>
        <dbReference type="SAM" id="Phobius"/>
    </source>
</evidence>
<protein>
    <recommendedName>
        <fullName evidence="3">Neurotransmitter-gated ion-channel transmembrane domain-containing protein</fullName>
    </recommendedName>
</protein>
<accession>A0A9D4LR14</accession>
<dbReference type="GO" id="GO:0016020">
    <property type="term" value="C:membrane"/>
    <property type="evidence" value="ECO:0007669"/>
    <property type="project" value="InterPro"/>
</dbReference>
<evidence type="ECO:0000259" key="3">
    <source>
        <dbReference type="Pfam" id="PF02932"/>
    </source>
</evidence>
<evidence type="ECO:0000313" key="4">
    <source>
        <dbReference type="EMBL" id="KAH3862173.1"/>
    </source>
</evidence>
<feature type="transmembrane region" description="Helical" evidence="1">
    <location>
        <begin position="203"/>
        <end position="222"/>
    </location>
</feature>
<keyword evidence="2" id="KW-0732">Signal</keyword>